<name>X1GVX4_9ZZZZ</name>
<dbReference type="Gene3D" id="3.40.710.10">
    <property type="entry name" value="DD-peptidase/beta-lactamase superfamily"/>
    <property type="match status" value="1"/>
</dbReference>
<feature type="non-terminal residue" evidence="2">
    <location>
        <position position="1"/>
    </location>
</feature>
<dbReference type="AlphaFoldDB" id="X1GVX4"/>
<feature type="non-terminal residue" evidence="2">
    <location>
        <position position="297"/>
    </location>
</feature>
<evidence type="ECO:0000313" key="2">
    <source>
        <dbReference type="EMBL" id="GAH61322.1"/>
    </source>
</evidence>
<feature type="domain" description="Beta-lactamase-related" evidence="1">
    <location>
        <begin position="17"/>
        <end position="286"/>
    </location>
</feature>
<accession>X1GVX4</accession>
<dbReference type="InterPro" id="IPR050491">
    <property type="entry name" value="AmpC-like"/>
</dbReference>
<organism evidence="2">
    <name type="scientific">marine sediment metagenome</name>
    <dbReference type="NCBI Taxonomy" id="412755"/>
    <lineage>
        <taxon>unclassified sequences</taxon>
        <taxon>metagenomes</taxon>
        <taxon>ecological metagenomes</taxon>
    </lineage>
</organism>
<dbReference type="InterPro" id="IPR012338">
    <property type="entry name" value="Beta-lactam/transpept-like"/>
</dbReference>
<reference evidence="2" key="1">
    <citation type="journal article" date="2014" name="Front. Microbiol.">
        <title>High frequency of phylogenetically diverse reductive dehalogenase-homologous genes in deep subseafloor sedimentary metagenomes.</title>
        <authorList>
            <person name="Kawai M."/>
            <person name="Futagami T."/>
            <person name="Toyoda A."/>
            <person name="Takaki Y."/>
            <person name="Nishi S."/>
            <person name="Hori S."/>
            <person name="Arai W."/>
            <person name="Tsubouchi T."/>
            <person name="Morono Y."/>
            <person name="Uchiyama I."/>
            <person name="Ito T."/>
            <person name="Fujiyama A."/>
            <person name="Inagaki F."/>
            <person name="Takami H."/>
        </authorList>
    </citation>
    <scope>NUCLEOTIDE SEQUENCE</scope>
    <source>
        <strain evidence="2">Expedition CK06-06</strain>
    </source>
</reference>
<dbReference type="PANTHER" id="PTHR46825">
    <property type="entry name" value="D-ALANYL-D-ALANINE-CARBOXYPEPTIDASE/ENDOPEPTIDASE AMPH"/>
    <property type="match status" value="1"/>
</dbReference>
<proteinExistence type="predicted"/>
<gene>
    <name evidence="2" type="ORF">S03H2_29188</name>
</gene>
<comment type="caution">
    <text evidence="2">The sequence shown here is derived from an EMBL/GenBank/DDBJ whole genome shotgun (WGS) entry which is preliminary data.</text>
</comment>
<dbReference type="SUPFAM" id="SSF56601">
    <property type="entry name" value="beta-lactamase/transpeptidase-like"/>
    <property type="match status" value="1"/>
</dbReference>
<sequence length="297" mass="33070">SHEISNSVSNYSETQTIDSIFNDFLQKNNIVGASVAITNGGKLVYSKGFGLSDREIVDSVTPRSLFRIASVSKLITAVAVMKLIEDEKLDVATKVFGKDGILNESEYRHYTDKRYESITVHNLLNHTAGWNGKKADPVFNSLYVSKVMDVEPPADMPVIIEYSLNKSLDFTPGKKYSYSNLGYCILGEIVEKVTGMNYEDYVQFAILHPLGIYDMHIGKSFYDQRYLYEVRYYDLPGSSLVWSYNGSGDLLPIEYGGNNMELLGAAGGWVASAPELAKLMVAIDGFDSRPDILSKRT</sequence>
<dbReference type="PANTHER" id="PTHR46825:SF9">
    <property type="entry name" value="BETA-LACTAMASE-RELATED DOMAIN-CONTAINING PROTEIN"/>
    <property type="match status" value="1"/>
</dbReference>
<dbReference type="Pfam" id="PF00144">
    <property type="entry name" value="Beta-lactamase"/>
    <property type="match status" value="1"/>
</dbReference>
<protein>
    <recommendedName>
        <fullName evidence="1">Beta-lactamase-related domain-containing protein</fullName>
    </recommendedName>
</protein>
<evidence type="ECO:0000259" key="1">
    <source>
        <dbReference type="Pfam" id="PF00144"/>
    </source>
</evidence>
<dbReference type="InterPro" id="IPR001466">
    <property type="entry name" value="Beta-lactam-related"/>
</dbReference>
<dbReference type="EMBL" id="BARU01017605">
    <property type="protein sequence ID" value="GAH61322.1"/>
    <property type="molecule type" value="Genomic_DNA"/>
</dbReference>